<dbReference type="PANTHER" id="PTHR23502">
    <property type="entry name" value="MAJOR FACILITATOR SUPERFAMILY"/>
    <property type="match status" value="1"/>
</dbReference>
<dbReference type="SUPFAM" id="SSF103473">
    <property type="entry name" value="MFS general substrate transporter"/>
    <property type="match status" value="1"/>
</dbReference>
<dbReference type="InterPro" id="IPR036259">
    <property type="entry name" value="MFS_trans_sf"/>
</dbReference>
<evidence type="ECO:0000313" key="9">
    <source>
        <dbReference type="Proteomes" id="UP001271007"/>
    </source>
</evidence>
<feature type="transmembrane region" description="Helical" evidence="6">
    <location>
        <begin position="147"/>
        <end position="175"/>
    </location>
</feature>
<evidence type="ECO:0000256" key="2">
    <source>
        <dbReference type="ARBA" id="ARBA00022692"/>
    </source>
</evidence>
<keyword evidence="3 6" id="KW-1133">Transmembrane helix</keyword>
<comment type="caution">
    <text evidence="8">The sequence shown here is derived from an EMBL/GenBank/DDBJ whole genome shotgun (WGS) entry which is preliminary data.</text>
</comment>
<dbReference type="Gene3D" id="1.20.1720.10">
    <property type="entry name" value="Multidrug resistance protein D"/>
    <property type="match status" value="1"/>
</dbReference>
<dbReference type="Pfam" id="PF07690">
    <property type="entry name" value="MFS_1"/>
    <property type="match status" value="1"/>
</dbReference>
<evidence type="ECO:0000256" key="3">
    <source>
        <dbReference type="ARBA" id="ARBA00022989"/>
    </source>
</evidence>
<feature type="compositionally biased region" description="Low complexity" evidence="5">
    <location>
        <begin position="21"/>
        <end position="30"/>
    </location>
</feature>
<keyword evidence="2 6" id="KW-0812">Transmembrane</keyword>
<evidence type="ECO:0000313" key="8">
    <source>
        <dbReference type="EMBL" id="KAK3055203.1"/>
    </source>
</evidence>
<evidence type="ECO:0000256" key="6">
    <source>
        <dbReference type="SAM" id="Phobius"/>
    </source>
</evidence>
<protein>
    <recommendedName>
        <fullName evidence="7">Major facilitator superfamily (MFS) profile domain-containing protein</fullName>
    </recommendedName>
</protein>
<feature type="region of interest" description="Disordered" evidence="5">
    <location>
        <begin position="1"/>
        <end position="36"/>
    </location>
</feature>
<dbReference type="AlphaFoldDB" id="A0AAJ0DQW8"/>
<proteinExistence type="predicted"/>
<reference evidence="8" key="1">
    <citation type="submission" date="2023-04" db="EMBL/GenBank/DDBJ databases">
        <title>Black Yeasts Isolated from many extreme environments.</title>
        <authorList>
            <person name="Coleine C."/>
            <person name="Stajich J.E."/>
            <person name="Selbmann L."/>
        </authorList>
    </citation>
    <scope>NUCLEOTIDE SEQUENCE</scope>
    <source>
        <strain evidence="8">CCFEE 5312</strain>
    </source>
</reference>
<keyword evidence="4 6" id="KW-0472">Membrane</keyword>
<feature type="transmembrane region" description="Helical" evidence="6">
    <location>
        <begin position="87"/>
        <end position="104"/>
    </location>
</feature>
<sequence>MASLLPNPKQSHQDEEKHLESSSPPTTTTDSDADPNDPQLWPSWLRHICLFQLAVNALMVGFTGAIIIPGEVPISEQLGIPQHKASYLASVHVLFLSFGPLLWAPLVDAVGRRQCFILAMLLSFAANIGGAYTTAFGTLMTARVLQAIGISIGGVFGASPVIAFGTASCGLQIIINVINTYCIDCYRDYPVDFTSFLNIGRQVMGFTSVFWIPSLMASVGYGLGMGILAIVCFVFYLASMIVFARGDAMRQRFAIRALYGS</sequence>
<keyword evidence="9" id="KW-1185">Reference proteome</keyword>
<feature type="transmembrane region" description="Helical" evidence="6">
    <location>
        <begin position="219"/>
        <end position="243"/>
    </location>
</feature>
<dbReference type="InterPro" id="IPR011701">
    <property type="entry name" value="MFS"/>
</dbReference>
<dbReference type="PANTHER" id="PTHR23502:SF2">
    <property type="entry name" value="TRANSPORTER, PUTATIVE (AFU_ORTHOLOGUE AFUA_2G08910)-RELATED"/>
    <property type="match status" value="1"/>
</dbReference>
<evidence type="ECO:0000259" key="7">
    <source>
        <dbReference type="PROSITE" id="PS50850"/>
    </source>
</evidence>
<feature type="compositionally biased region" description="Basic and acidic residues" evidence="5">
    <location>
        <begin position="11"/>
        <end position="20"/>
    </location>
</feature>
<organism evidence="8 9">
    <name type="scientific">Extremus antarcticus</name>
    <dbReference type="NCBI Taxonomy" id="702011"/>
    <lineage>
        <taxon>Eukaryota</taxon>
        <taxon>Fungi</taxon>
        <taxon>Dikarya</taxon>
        <taxon>Ascomycota</taxon>
        <taxon>Pezizomycotina</taxon>
        <taxon>Dothideomycetes</taxon>
        <taxon>Dothideomycetidae</taxon>
        <taxon>Mycosphaerellales</taxon>
        <taxon>Extremaceae</taxon>
        <taxon>Extremus</taxon>
    </lineage>
</organism>
<dbReference type="InterPro" id="IPR020846">
    <property type="entry name" value="MFS_dom"/>
</dbReference>
<feature type="transmembrane region" description="Helical" evidence="6">
    <location>
        <begin position="116"/>
        <end position="135"/>
    </location>
</feature>
<gene>
    <name evidence="8" type="ORF">LTR09_003756</name>
</gene>
<dbReference type="GO" id="GO:0022857">
    <property type="term" value="F:transmembrane transporter activity"/>
    <property type="evidence" value="ECO:0007669"/>
    <property type="project" value="InterPro"/>
</dbReference>
<comment type="subcellular location">
    <subcellularLocation>
        <location evidence="1">Membrane</location>
        <topology evidence="1">Multi-pass membrane protein</topology>
    </subcellularLocation>
</comment>
<feature type="domain" description="Major facilitator superfamily (MFS) profile" evidence="7">
    <location>
        <begin position="49"/>
        <end position="261"/>
    </location>
</feature>
<feature type="transmembrane region" description="Helical" evidence="6">
    <location>
        <begin position="48"/>
        <end position="67"/>
    </location>
</feature>
<name>A0AAJ0DQW8_9PEZI</name>
<dbReference type="GO" id="GO:0005886">
    <property type="term" value="C:plasma membrane"/>
    <property type="evidence" value="ECO:0007669"/>
    <property type="project" value="TreeGrafter"/>
</dbReference>
<accession>A0AAJ0DQW8</accession>
<evidence type="ECO:0000256" key="5">
    <source>
        <dbReference type="SAM" id="MobiDB-lite"/>
    </source>
</evidence>
<feature type="transmembrane region" description="Helical" evidence="6">
    <location>
        <begin position="196"/>
        <end position="213"/>
    </location>
</feature>
<dbReference type="EMBL" id="JAWDJX010000009">
    <property type="protein sequence ID" value="KAK3055203.1"/>
    <property type="molecule type" value="Genomic_DNA"/>
</dbReference>
<dbReference type="PROSITE" id="PS50850">
    <property type="entry name" value="MFS"/>
    <property type="match status" value="1"/>
</dbReference>
<dbReference type="Proteomes" id="UP001271007">
    <property type="component" value="Unassembled WGS sequence"/>
</dbReference>
<evidence type="ECO:0000256" key="1">
    <source>
        <dbReference type="ARBA" id="ARBA00004141"/>
    </source>
</evidence>
<evidence type="ECO:0000256" key="4">
    <source>
        <dbReference type="ARBA" id="ARBA00023136"/>
    </source>
</evidence>